<evidence type="ECO:0000313" key="2">
    <source>
        <dbReference type="EMBL" id="KAA1105209.1"/>
    </source>
</evidence>
<name>A0A5B0PWH5_PUCGR</name>
<dbReference type="Proteomes" id="UP000325313">
    <property type="component" value="Unassembled WGS sequence"/>
</dbReference>
<dbReference type="EMBL" id="VDEP01000311">
    <property type="protein sequence ID" value="KAA1105209.1"/>
    <property type="molecule type" value="Genomic_DNA"/>
</dbReference>
<organism evidence="2 3">
    <name type="scientific">Puccinia graminis f. sp. tritici</name>
    <dbReference type="NCBI Taxonomy" id="56615"/>
    <lineage>
        <taxon>Eukaryota</taxon>
        <taxon>Fungi</taxon>
        <taxon>Dikarya</taxon>
        <taxon>Basidiomycota</taxon>
        <taxon>Pucciniomycotina</taxon>
        <taxon>Pucciniomycetes</taxon>
        <taxon>Pucciniales</taxon>
        <taxon>Pucciniaceae</taxon>
        <taxon>Puccinia</taxon>
    </lineage>
</organism>
<accession>A0A5B0PWH5</accession>
<evidence type="ECO:0000313" key="3">
    <source>
        <dbReference type="Proteomes" id="UP000325313"/>
    </source>
</evidence>
<dbReference type="AlphaFoldDB" id="A0A5B0PWH5"/>
<evidence type="ECO:0000256" key="1">
    <source>
        <dbReference type="SAM" id="MobiDB-lite"/>
    </source>
</evidence>
<sequence>MKHPDDCKTNGLDHNNGLSGLPSDDYSLDSHSDRLARQIEANWNRFYAGA</sequence>
<proteinExistence type="predicted"/>
<protein>
    <submittedName>
        <fullName evidence="2">Uncharacterized protein</fullName>
    </submittedName>
</protein>
<comment type="caution">
    <text evidence="2">The sequence shown here is derived from an EMBL/GenBank/DDBJ whole genome shotgun (WGS) entry which is preliminary data.</text>
</comment>
<gene>
    <name evidence="2" type="ORF">PGTUg99_012651</name>
</gene>
<reference evidence="2 3" key="1">
    <citation type="submission" date="2019-05" db="EMBL/GenBank/DDBJ databases">
        <title>Emergence of the Ug99 lineage of the wheat stem rust pathogen through somatic hybridization.</title>
        <authorList>
            <person name="Li F."/>
            <person name="Upadhyaya N.M."/>
            <person name="Sperschneider J."/>
            <person name="Matny O."/>
            <person name="Nguyen-Phuc H."/>
            <person name="Mago R."/>
            <person name="Raley C."/>
            <person name="Miller M.E."/>
            <person name="Silverstein K.A.T."/>
            <person name="Henningsen E."/>
            <person name="Hirsch C.D."/>
            <person name="Visser B."/>
            <person name="Pretorius Z.A."/>
            <person name="Steffenson B.J."/>
            <person name="Schwessinger B."/>
            <person name="Dodds P.N."/>
            <person name="Figueroa M."/>
        </authorList>
    </citation>
    <scope>NUCLEOTIDE SEQUENCE [LARGE SCALE GENOMIC DNA]</scope>
    <source>
        <strain evidence="2 3">Ug99</strain>
    </source>
</reference>
<feature type="region of interest" description="Disordered" evidence="1">
    <location>
        <begin position="1"/>
        <end position="25"/>
    </location>
</feature>